<reference evidence="1 2" key="1">
    <citation type="journal article" date="2018" name="Nat. Biotechnol.">
        <title>A standardized bacterial taxonomy based on genome phylogeny substantially revises the tree of life.</title>
        <authorList>
            <person name="Parks D.H."/>
            <person name="Chuvochina M."/>
            <person name="Waite D.W."/>
            <person name="Rinke C."/>
            <person name="Skarshewski A."/>
            <person name="Chaumeil P.A."/>
            <person name="Hugenholtz P."/>
        </authorList>
    </citation>
    <scope>NUCLEOTIDE SEQUENCE [LARGE SCALE GENOMIC DNA]</scope>
    <source>
        <strain evidence="1">UBA10948</strain>
    </source>
</reference>
<evidence type="ECO:0000313" key="2">
    <source>
        <dbReference type="Proteomes" id="UP000263273"/>
    </source>
</evidence>
<accession>A0A354YVW6</accession>
<evidence type="ECO:0000313" key="1">
    <source>
        <dbReference type="EMBL" id="HBK53513.1"/>
    </source>
</evidence>
<dbReference type="EMBL" id="DNZF01000139">
    <property type="protein sequence ID" value="HBK53513.1"/>
    <property type="molecule type" value="Genomic_DNA"/>
</dbReference>
<feature type="non-terminal residue" evidence="1">
    <location>
        <position position="45"/>
    </location>
</feature>
<comment type="caution">
    <text evidence="1">The sequence shown here is derived from an EMBL/GenBank/DDBJ whole genome shotgun (WGS) entry which is preliminary data.</text>
</comment>
<sequence length="45" mass="4992">MLEKESRIALSGNQQAAIFFGPGDENFRHLRSISPAEIYARGAEL</sequence>
<gene>
    <name evidence="1" type="ORF">DDZ44_06230</name>
</gene>
<dbReference type="Proteomes" id="UP000263273">
    <property type="component" value="Unassembled WGS sequence"/>
</dbReference>
<organism evidence="1 2">
    <name type="scientific">Syntrophomonas wolfei</name>
    <dbReference type="NCBI Taxonomy" id="863"/>
    <lineage>
        <taxon>Bacteria</taxon>
        <taxon>Bacillati</taxon>
        <taxon>Bacillota</taxon>
        <taxon>Clostridia</taxon>
        <taxon>Eubacteriales</taxon>
        <taxon>Syntrophomonadaceae</taxon>
        <taxon>Syntrophomonas</taxon>
    </lineage>
</organism>
<name>A0A354YVW6_9FIRM</name>
<dbReference type="AlphaFoldDB" id="A0A354YVW6"/>
<protein>
    <submittedName>
        <fullName evidence="1">Phosphate starvation-inducible protein PhoH</fullName>
    </submittedName>
</protein>
<proteinExistence type="predicted"/>